<dbReference type="Proteomes" id="UP000235786">
    <property type="component" value="Unassembled WGS sequence"/>
</dbReference>
<keyword evidence="8" id="KW-1185">Reference proteome</keyword>
<keyword evidence="5" id="KW-0496">Mitochondrion</keyword>
<evidence type="ECO:0000256" key="2">
    <source>
        <dbReference type="ARBA" id="ARBA00004240"/>
    </source>
</evidence>
<evidence type="ECO:0000313" key="7">
    <source>
        <dbReference type="EMBL" id="PMD39556.1"/>
    </source>
</evidence>
<dbReference type="InterPro" id="IPR052374">
    <property type="entry name" value="SERAC1"/>
</dbReference>
<dbReference type="EMBL" id="KZ613946">
    <property type="protein sequence ID" value="PMD39556.1"/>
    <property type="molecule type" value="Genomic_DNA"/>
</dbReference>
<dbReference type="STRING" id="1149755.A0A2J6RM10"/>
<dbReference type="PANTHER" id="PTHR48182">
    <property type="entry name" value="PROTEIN SERAC1"/>
    <property type="match status" value="1"/>
</dbReference>
<protein>
    <recommendedName>
        <fullName evidence="9">DUF676 domain-containing protein</fullName>
    </recommendedName>
</protein>
<dbReference type="OrthoDB" id="5086500at2759"/>
<dbReference type="GO" id="GO:0005783">
    <property type="term" value="C:endoplasmic reticulum"/>
    <property type="evidence" value="ECO:0007669"/>
    <property type="project" value="UniProtKB-SubCell"/>
</dbReference>
<evidence type="ECO:0000256" key="6">
    <source>
        <dbReference type="ARBA" id="ARBA00023136"/>
    </source>
</evidence>
<keyword evidence="6" id="KW-0472">Membrane</keyword>
<evidence type="ECO:0000313" key="8">
    <source>
        <dbReference type="Proteomes" id="UP000235786"/>
    </source>
</evidence>
<dbReference type="GO" id="GO:0016020">
    <property type="term" value="C:membrane"/>
    <property type="evidence" value="ECO:0007669"/>
    <property type="project" value="UniProtKB-SubCell"/>
</dbReference>
<evidence type="ECO:0000256" key="5">
    <source>
        <dbReference type="ARBA" id="ARBA00023128"/>
    </source>
</evidence>
<accession>A0A2J6RM10</accession>
<evidence type="ECO:0000256" key="3">
    <source>
        <dbReference type="ARBA" id="ARBA00004370"/>
    </source>
</evidence>
<dbReference type="PANTHER" id="PTHR48182:SF2">
    <property type="entry name" value="PROTEIN SERAC1"/>
    <property type="match status" value="1"/>
</dbReference>
<dbReference type="AlphaFoldDB" id="A0A2J6RM10"/>
<comment type="subcellular location">
    <subcellularLocation>
        <location evidence="2">Endoplasmic reticulum</location>
    </subcellularLocation>
    <subcellularLocation>
        <location evidence="3">Membrane</location>
    </subcellularLocation>
    <subcellularLocation>
        <location evidence="1">Mitochondrion</location>
    </subcellularLocation>
</comment>
<proteinExistence type="predicted"/>
<organism evidence="7 8">
    <name type="scientific">Hyaloscypha variabilis (strain UAMH 11265 / GT02V1 / F)</name>
    <name type="common">Meliniomyces variabilis</name>
    <dbReference type="NCBI Taxonomy" id="1149755"/>
    <lineage>
        <taxon>Eukaryota</taxon>
        <taxon>Fungi</taxon>
        <taxon>Dikarya</taxon>
        <taxon>Ascomycota</taxon>
        <taxon>Pezizomycotina</taxon>
        <taxon>Leotiomycetes</taxon>
        <taxon>Helotiales</taxon>
        <taxon>Hyaloscyphaceae</taxon>
        <taxon>Hyaloscypha</taxon>
        <taxon>Hyaloscypha variabilis</taxon>
    </lineage>
</organism>
<sequence>MPWRNQGAGDSSWMRYRHWEGKRVMSFGYDVRRILAGHQTREVIRKQALQLLDDLMSERKNDIMRRPISFLAHDIGGIIVKDALIAANLYSKTYGDIFDYTRFMIFYGCPHRSDGISDMENRIARFLFGRSMNSKFGDAVTMKSTESLAAATVEINGLFLLSKNILRTHVVSIYAGGYEKDIDMDPVFDIYCSTLGAPFERQIKCGSADQAEIFQNQQKMQLRTYNPRLLNCLDLLTEKPS</sequence>
<dbReference type="GO" id="GO:0005739">
    <property type="term" value="C:mitochondrion"/>
    <property type="evidence" value="ECO:0007669"/>
    <property type="project" value="UniProtKB-SubCell"/>
</dbReference>
<evidence type="ECO:0000256" key="4">
    <source>
        <dbReference type="ARBA" id="ARBA00022824"/>
    </source>
</evidence>
<evidence type="ECO:0000256" key="1">
    <source>
        <dbReference type="ARBA" id="ARBA00004173"/>
    </source>
</evidence>
<evidence type="ECO:0008006" key="9">
    <source>
        <dbReference type="Google" id="ProtNLM"/>
    </source>
</evidence>
<keyword evidence="4" id="KW-0256">Endoplasmic reticulum</keyword>
<name>A0A2J6RM10_HYAVF</name>
<reference evidence="7 8" key="1">
    <citation type="submission" date="2016-04" db="EMBL/GenBank/DDBJ databases">
        <title>A degradative enzymes factory behind the ericoid mycorrhizal symbiosis.</title>
        <authorList>
            <consortium name="DOE Joint Genome Institute"/>
            <person name="Martino E."/>
            <person name="Morin E."/>
            <person name="Grelet G."/>
            <person name="Kuo A."/>
            <person name="Kohler A."/>
            <person name="Daghino S."/>
            <person name="Barry K."/>
            <person name="Choi C."/>
            <person name="Cichocki N."/>
            <person name="Clum A."/>
            <person name="Copeland A."/>
            <person name="Hainaut M."/>
            <person name="Haridas S."/>
            <person name="Labutti K."/>
            <person name="Lindquist E."/>
            <person name="Lipzen A."/>
            <person name="Khouja H.-R."/>
            <person name="Murat C."/>
            <person name="Ohm R."/>
            <person name="Olson A."/>
            <person name="Spatafora J."/>
            <person name="Veneault-Fourrey C."/>
            <person name="Henrissat B."/>
            <person name="Grigoriev I."/>
            <person name="Martin F."/>
            <person name="Perotto S."/>
        </authorList>
    </citation>
    <scope>NUCLEOTIDE SEQUENCE [LARGE SCALE GENOMIC DNA]</scope>
    <source>
        <strain evidence="7 8">F</strain>
    </source>
</reference>
<gene>
    <name evidence="7" type="ORF">L207DRAFT_23631</name>
</gene>